<dbReference type="AlphaFoldDB" id="X1KKL2"/>
<dbReference type="InterPro" id="IPR001732">
    <property type="entry name" value="UDP-Glc/GDP-Man_DH_N"/>
</dbReference>
<accession>X1KKL2</accession>
<name>X1KKL2_9ZZZZ</name>
<dbReference type="EMBL" id="BARU01039576">
    <property type="protein sequence ID" value="GAH82613.1"/>
    <property type="molecule type" value="Genomic_DNA"/>
</dbReference>
<dbReference type="PANTHER" id="PTHR43750:SF3">
    <property type="entry name" value="UDP-GLUCOSE 6-DEHYDROGENASE TUAD"/>
    <property type="match status" value="1"/>
</dbReference>
<dbReference type="Gene3D" id="1.10.1040.10">
    <property type="entry name" value="N-(1-d-carboxylethyl)-l-norvaline Dehydrogenase, domain 2"/>
    <property type="match status" value="1"/>
</dbReference>
<evidence type="ECO:0000313" key="4">
    <source>
        <dbReference type="EMBL" id="GAH82613.1"/>
    </source>
</evidence>
<reference evidence="4" key="1">
    <citation type="journal article" date="2014" name="Front. Microbiol.">
        <title>High frequency of phylogenetically diverse reductive dehalogenase-homologous genes in deep subseafloor sedimentary metagenomes.</title>
        <authorList>
            <person name="Kawai M."/>
            <person name="Futagami T."/>
            <person name="Toyoda A."/>
            <person name="Takaki Y."/>
            <person name="Nishi S."/>
            <person name="Hori S."/>
            <person name="Arai W."/>
            <person name="Tsubouchi T."/>
            <person name="Morono Y."/>
            <person name="Uchiyama I."/>
            <person name="Ito T."/>
            <person name="Fujiyama A."/>
            <person name="Inagaki F."/>
            <person name="Takami H."/>
        </authorList>
    </citation>
    <scope>NUCLEOTIDE SEQUENCE</scope>
    <source>
        <strain evidence="4">Expedition CK06-06</strain>
    </source>
</reference>
<evidence type="ECO:0000256" key="1">
    <source>
        <dbReference type="ARBA" id="ARBA00006601"/>
    </source>
</evidence>
<dbReference type="GO" id="GO:0051287">
    <property type="term" value="F:NAD binding"/>
    <property type="evidence" value="ECO:0007669"/>
    <property type="project" value="InterPro"/>
</dbReference>
<dbReference type="Pfam" id="PF03721">
    <property type="entry name" value="UDPG_MGDP_dh_N"/>
    <property type="match status" value="1"/>
</dbReference>
<gene>
    <name evidence="4" type="ORF">S03H2_61318</name>
</gene>
<evidence type="ECO:0008006" key="5">
    <source>
        <dbReference type="Google" id="ProtNLM"/>
    </source>
</evidence>
<dbReference type="SUPFAM" id="SSF51735">
    <property type="entry name" value="NAD(P)-binding Rossmann-fold domains"/>
    <property type="match status" value="1"/>
</dbReference>
<protein>
    <recommendedName>
        <fullName evidence="5">UDP-glucose/GDP-mannose dehydrogenase dimerisation domain-containing protein</fullName>
    </recommendedName>
</protein>
<dbReference type="Pfam" id="PF00984">
    <property type="entry name" value="UDPG_MGDP_dh"/>
    <property type="match status" value="1"/>
</dbReference>
<feature type="domain" description="UDP-glucose/GDP-mannose dehydrogenase N-terminal" evidence="3">
    <location>
        <begin position="1"/>
        <end position="98"/>
    </location>
</feature>
<dbReference type="InterPro" id="IPR014026">
    <property type="entry name" value="UDP-Glc/GDP-Man_DH_dimer"/>
</dbReference>
<dbReference type="PANTHER" id="PTHR43750">
    <property type="entry name" value="UDP-GLUCOSE 6-DEHYDROGENASE TUAD"/>
    <property type="match status" value="1"/>
</dbReference>
<dbReference type="InterPro" id="IPR036291">
    <property type="entry name" value="NAD(P)-bd_dom_sf"/>
</dbReference>
<organism evidence="4">
    <name type="scientific">marine sediment metagenome</name>
    <dbReference type="NCBI Taxonomy" id="412755"/>
    <lineage>
        <taxon>unclassified sequences</taxon>
        <taxon>metagenomes</taxon>
        <taxon>ecological metagenomes</taxon>
    </lineage>
</organism>
<sequence length="238" mass="26938">VKNSDIIFVCLPTPFNEEKLEIDLSIYDDVMEDICTNEFMNEGKVVVIKSTVVPGTTDLYSQQYEDVNIVFNPEFLTETNYLNDFINTDRIIIGGVNDWAIQSLIMLYRSVPHFKDTPIIKMSTTAAEIVKYQSNVLMATKVAIANVFYDLCEKLGVKYDDVKDAVGMDKRIGQEHIGVSSERGFGGKCFPKDLGAIIGRCRELDVDCKLLEEVFYYNDRIRKVKDWQEIAGATVGGR</sequence>
<proteinExistence type="inferred from homology"/>
<feature type="non-terminal residue" evidence="4">
    <location>
        <position position="238"/>
    </location>
</feature>
<dbReference type="InterPro" id="IPR008927">
    <property type="entry name" value="6-PGluconate_DH-like_C_sf"/>
</dbReference>
<dbReference type="Gene3D" id="3.40.50.720">
    <property type="entry name" value="NAD(P)-binding Rossmann-like Domain"/>
    <property type="match status" value="1"/>
</dbReference>
<evidence type="ECO:0000259" key="3">
    <source>
        <dbReference type="Pfam" id="PF03721"/>
    </source>
</evidence>
<comment type="caution">
    <text evidence="4">The sequence shown here is derived from an EMBL/GenBank/DDBJ whole genome shotgun (WGS) entry which is preliminary data.</text>
</comment>
<dbReference type="SUPFAM" id="SSF48179">
    <property type="entry name" value="6-phosphogluconate dehydrogenase C-terminal domain-like"/>
    <property type="match status" value="1"/>
</dbReference>
<comment type="similarity">
    <text evidence="1">Belongs to the UDP-glucose/GDP-mannose dehydrogenase family.</text>
</comment>
<dbReference type="InterPro" id="IPR013328">
    <property type="entry name" value="6PGD_dom2"/>
</dbReference>
<evidence type="ECO:0000259" key="2">
    <source>
        <dbReference type="Pfam" id="PF00984"/>
    </source>
</evidence>
<dbReference type="GO" id="GO:0016616">
    <property type="term" value="F:oxidoreductase activity, acting on the CH-OH group of donors, NAD or NADP as acceptor"/>
    <property type="evidence" value="ECO:0007669"/>
    <property type="project" value="InterPro"/>
</dbReference>
<feature type="non-terminal residue" evidence="4">
    <location>
        <position position="1"/>
    </location>
</feature>
<feature type="domain" description="UDP-glucose/GDP-mannose dehydrogenase dimerisation" evidence="2">
    <location>
        <begin position="126"/>
        <end position="219"/>
    </location>
</feature>